<protein>
    <submittedName>
        <fullName evidence="3">Microcystin dependent MdpB family protein</fullName>
    </submittedName>
</protein>
<feature type="domain" description="Phage tail collar" evidence="2">
    <location>
        <begin position="31"/>
        <end position="87"/>
    </location>
</feature>
<dbReference type="Proteomes" id="UP000624701">
    <property type="component" value="Unassembled WGS sequence"/>
</dbReference>
<evidence type="ECO:0000259" key="2">
    <source>
        <dbReference type="Pfam" id="PF07484"/>
    </source>
</evidence>
<proteinExistence type="predicted"/>
<evidence type="ECO:0000313" key="4">
    <source>
        <dbReference type="Proteomes" id="UP000624701"/>
    </source>
</evidence>
<keyword evidence="4" id="KW-1185">Reference proteome</keyword>
<feature type="region of interest" description="Disordered" evidence="1">
    <location>
        <begin position="126"/>
        <end position="162"/>
    </location>
</feature>
<accession>A0ABQ2C1S4</accession>
<dbReference type="InterPro" id="IPR011083">
    <property type="entry name" value="Phage_tail_collar_dom"/>
</dbReference>
<evidence type="ECO:0000256" key="1">
    <source>
        <dbReference type="SAM" id="MobiDB-lite"/>
    </source>
</evidence>
<evidence type="ECO:0000313" key="3">
    <source>
        <dbReference type="EMBL" id="GGI58141.1"/>
    </source>
</evidence>
<gene>
    <name evidence="3" type="ORF">GCM10011444_24500</name>
</gene>
<organism evidence="3 4">
    <name type="scientific">Winogradskyella haliclonae</name>
    <dbReference type="NCBI Taxonomy" id="2048558"/>
    <lineage>
        <taxon>Bacteria</taxon>
        <taxon>Pseudomonadati</taxon>
        <taxon>Bacteroidota</taxon>
        <taxon>Flavobacteriia</taxon>
        <taxon>Flavobacteriales</taxon>
        <taxon>Flavobacteriaceae</taxon>
        <taxon>Winogradskyella</taxon>
    </lineage>
</organism>
<name>A0ABQ2C1S4_9FLAO</name>
<dbReference type="EMBL" id="BMDQ01000003">
    <property type="protein sequence ID" value="GGI58141.1"/>
    <property type="molecule type" value="Genomic_DNA"/>
</dbReference>
<reference evidence="4" key="1">
    <citation type="journal article" date="2019" name="Int. J. Syst. Evol. Microbiol.">
        <title>The Global Catalogue of Microorganisms (GCM) 10K type strain sequencing project: providing services to taxonomists for standard genome sequencing and annotation.</title>
        <authorList>
            <consortium name="The Broad Institute Genomics Platform"/>
            <consortium name="The Broad Institute Genome Sequencing Center for Infectious Disease"/>
            <person name="Wu L."/>
            <person name="Ma J."/>
        </authorList>
    </citation>
    <scope>NUCLEOTIDE SEQUENCE [LARGE SCALE GENOMIC DNA]</scope>
    <source>
        <strain evidence="4">CCM 8681</strain>
    </source>
</reference>
<dbReference type="Pfam" id="PF07484">
    <property type="entry name" value="Collar"/>
    <property type="match status" value="1"/>
</dbReference>
<sequence length="187" mass="19874">MKKVVFLLLIVLCLGFTKNDSPSVSQEGFLGEVKMFAGNFAPRGWALCEGQLLAISSNTALFSILGTTYGGDGRTTFALPDFRGRVPVGTGTGPGLSTYRLGQRGGSEDVILTSLQAPNMSYEVPAYDSSNGDSVKKGNSSVLTTGNKPNTTIRTNNSGRNQSINNMQPNLGINYIICLTGYFPSKS</sequence>
<dbReference type="SUPFAM" id="SSF88874">
    <property type="entry name" value="Receptor-binding domain of short tail fibre protein gp12"/>
    <property type="match status" value="1"/>
</dbReference>
<feature type="compositionally biased region" description="Polar residues" evidence="1">
    <location>
        <begin position="128"/>
        <end position="162"/>
    </location>
</feature>
<dbReference type="InterPro" id="IPR037053">
    <property type="entry name" value="Phage_tail_collar_dom_sf"/>
</dbReference>
<comment type="caution">
    <text evidence="3">The sequence shown here is derived from an EMBL/GenBank/DDBJ whole genome shotgun (WGS) entry which is preliminary data.</text>
</comment>
<dbReference type="Gene3D" id="3.90.1340.10">
    <property type="entry name" value="Phage tail collar domain"/>
    <property type="match status" value="1"/>
</dbReference>